<name>A0A4R9G502_9LEPT</name>
<keyword evidence="1" id="KW-1133">Transmembrane helix</keyword>
<dbReference type="Proteomes" id="UP000298458">
    <property type="component" value="Unassembled WGS sequence"/>
</dbReference>
<dbReference type="AlphaFoldDB" id="A0A4R9G502"/>
<evidence type="ECO:0000313" key="2">
    <source>
        <dbReference type="EMBL" id="TGK06443.1"/>
    </source>
</evidence>
<feature type="transmembrane region" description="Helical" evidence="1">
    <location>
        <begin position="51"/>
        <end position="72"/>
    </location>
</feature>
<evidence type="ECO:0000256" key="1">
    <source>
        <dbReference type="SAM" id="Phobius"/>
    </source>
</evidence>
<protein>
    <submittedName>
        <fullName evidence="2">Uncharacterized protein</fullName>
    </submittedName>
</protein>
<keyword evidence="3" id="KW-1185">Reference proteome</keyword>
<keyword evidence="1" id="KW-0812">Transmembrane</keyword>
<reference evidence="2" key="1">
    <citation type="journal article" date="2019" name="PLoS Negl. Trop. Dis.">
        <title>Revisiting the worldwide diversity of Leptospira species in the environment.</title>
        <authorList>
            <person name="Vincent A.T."/>
            <person name="Schiettekatte O."/>
            <person name="Bourhy P."/>
            <person name="Veyrier F.J."/>
            <person name="Picardeau M."/>
        </authorList>
    </citation>
    <scope>NUCLEOTIDE SEQUENCE [LARGE SCALE GENOMIC DNA]</scope>
    <source>
        <strain evidence="2">SSW15</strain>
    </source>
</reference>
<comment type="caution">
    <text evidence="2">The sequence shown here is derived from an EMBL/GenBank/DDBJ whole genome shotgun (WGS) entry which is preliminary data.</text>
</comment>
<sequence length="288" mass="33021">MTLKFRRRNFFTILIFLCISCWNCAIFNRNNTPLIVRVEKHLVPEETVPKVLAAPFYLPVGLAAGVLDLFIVHPILRIPDAYRDTISALWTPQPENGYMTRMAFLPFSVLLTPVFFIGDLFFRSAFDVNGNVDRARIEEVPEKKVKPLQQALSEGDRATILKCLSSYTYYEPNTLYAVLEAYPSDEEIRQLAFVKLVSALNARTFPEFEDFLLSQLNRDARTDRLLLGAFRRLSSKKASAEILRLLRTGSVPEALAKDYMIAVIYIGNEKELQYILDRIRSDKIKDGR</sequence>
<dbReference type="EMBL" id="RQET01000013">
    <property type="protein sequence ID" value="TGK06443.1"/>
    <property type="molecule type" value="Genomic_DNA"/>
</dbReference>
<feature type="transmembrane region" description="Helical" evidence="1">
    <location>
        <begin position="103"/>
        <end position="122"/>
    </location>
</feature>
<keyword evidence="1" id="KW-0472">Membrane</keyword>
<organism evidence="2 3">
    <name type="scientific">Leptospira fletcheri</name>
    <dbReference type="NCBI Taxonomy" id="2484981"/>
    <lineage>
        <taxon>Bacteria</taxon>
        <taxon>Pseudomonadati</taxon>
        <taxon>Spirochaetota</taxon>
        <taxon>Spirochaetia</taxon>
        <taxon>Leptospirales</taxon>
        <taxon>Leptospiraceae</taxon>
        <taxon>Leptospira</taxon>
    </lineage>
</organism>
<accession>A0A4R9G502</accession>
<gene>
    <name evidence="2" type="ORF">EHO60_15505</name>
</gene>
<proteinExistence type="predicted"/>
<evidence type="ECO:0000313" key="3">
    <source>
        <dbReference type="Proteomes" id="UP000298458"/>
    </source>
</evidence>